<evidence type="ECO:0000256" key="1">
    <source>
        <dbReference type="SAM" id="MobiDB-lite"/>
    </source>
</evidence>
<gene>
    <name evidence="2" type="ORF">YM304_35820</name>
</gene>
<feature type="region of interest" description="Disordered" evidence="1">
    <location>
        <begin position="248"/>
        <end position="447"/>
    </location>
</feature>
<evidence type="ECO:0000313" key="2">
    <source>
        <dbReference type="EMBL" id="BAN03896.1"/>
    </source>
</evidence>
<proteinExistence type="predicted"/>
<sequence length="535" mass="62723">MSKIDIQEQLCNVLTGLFRDPQEARQYADDPQRYLGEKMGHDADYAQVDMKHVVDYSVAQAEVAPHVADAMYQPAPTIRVPYPKEERIAEQNDGYKVDEYKADEYKADEYDGDPKIDRPVQDAHDRPPVRDDHEPPMDRDPVPPKEQPKYETEYPKEVEVEKVDEYYKATPKEGATPAEEYAPDKWTPDCEITEECVTYSISNCVTEVYKDQPEIADRLCETRDYADPYPRLCPEDDYSDLITEIKPMYEPVDADPMKDRYEEAHKDEYEDAGKDYDGTYKEVDPMDDHKQDPKYDEHDPKYDQKDEHVEKDEYVEKDQYEDADKDYDGTYREVDPMDDHKQDPKYDEHDPKYDQKDEHDQKDEYVEKDQYEDADKDYDGTYKEVDPMDDHKQDPKYDEHDPKYDQKDEYVEKDKYDQKDEYVEKDEYVDNDYGNGHQPDPVHADAAKYNEPDAHDEMKADDHYGEGDQMKVEMEPAVEMAPPAEMAYEEAQPEPMAYEAPPEEVVTYDEPAPMVEHAEVPVPVDEAPMDDMIED</sequence>
<dbReference type="AlphaFoldDB" id="A0A6C7EIU9"/>
<accession>A0A6C7EIU9</accession>
<evidence type="ECO:0000313" key="3">
    <source>
        <dbReference type="Proteomes" id="UP000011863"/>
    </source>
</evidence>
<keyword evidence="3" id="KW-1185">Reference proteome</keyword>
<dbReference type="RefSeq" id="WP_015443143.1">
    <property type="nucleotide sequence ID" value="NC_020520.1"/>
</dbReference>
<dbReference type="EMBL" id="AP012057">
    <property type="protein sequence ID" value="BAN03896.1"/>
    <property type="molecule type" value="Genomic_DNA"/>
</dbReference>
<organism evidence="2 3">
    <name type="scientific">Ilumatobacter coccineus (strain NBRC 103263 / KCTC 29153 / YM16-304)</name>
    <dbReference type="NCBI Taxonomy" id="1313172"/>
    <lineage>
        <taxon>Bacteria</taxon>
        <taxon>Bacillati</taxon>
        <taxon>Actinomycetota</taxon>
        <taxon>Acidimicrobiia</taxon>
        <taxon>Acidimicrobiales</taxon>
        <taxon>Ilumatobacteraceae</taxon>
        <taxon>Ilumatobacter</taxon>
    </lineage>
</organism>
<dbReference type="KEGG" id="aym:YM304_35820"/>
<dbReference type="Proteomes" id="UP000011863">
    <property type="component" value="Chromosome"/>
</dbReference>
<feature type="region of interest" description="Disordered" evidence="1">
    <location>
        <begin position="84"/>
        <end position="157"/>
    </location>
</feature>
<feature type="compositionally biased region" description="Basic and acidic residues" evidence="1">
    <location>
        <begin position="255"/>
        <end position="428"/>
    </location>
</feature>
<name>A0A6C7EIU9_ILUCY</name>
<protein>
    <submittedName>
        <fullName evidence="2">Uncharacterized protein</fullName>
    </submittedName>
</protein>
<reference evidence="2 3" key="1">
    <citation type="journal article" date="2013" name="Int. J. Syst. Evol. Microbiol.">
        <title>Ilumatobacter nonamiense sp. nov. and Ilumatobacter coccineum sp. nov., isolated from seashore sand.</title>
        <authorList>
            <person name="Matsumoto A."/>
            <person name="Kasai H."/>
            <person name="Matsuo Y."/>
            <person name="Shizuri Y."/>
            <person name="Ichikawa N."/>
            <person name="Fujita N."/>
            <person name="Omura S."/>
            <person name="Takahashi Y."/>
        </authorList>
    </citation>
    <scope>NUCLEOTIDE SEQUENCE [LARGE SCALE GENOMIC DNA]</scope>
    <source>
        <strain evidence="3">NBRC 103263 / KCTC 29153 / YM16-304</strain>
    </source>
</reference>